<sequence length="88" mass="10293">MVGEDVGTVRKSSLKSNISIPRWATCNWQPRMVKEYRDVRAPFKSFPCMQVVQDQNEKSMEHATIAERYHEQTSAEEQIPIEPEREIL</sequence>
<dbReference type="AlphaFoldDB" id="A0A5N6Z420"/>
<dbReference type="OrthoDB" id="16464at2759"/>
<gene>
    <name evidence="1" type="ORF">BDV28DRAFT_12257</name>
</gene>
<accession>A0A5N6Z420</accession>
<organism evidence="1 2">
    <name type="scientific">Aspergillus coremiiformis</name>
    <dbReference type="NCBI Taxonomy" id="138285"/>
    <lineage>
        <taxon>Eukaryota</taxon>
        <taxon>Fungi</taxon>
        <taxon>Dikarya</taxon>
        <taxon>Ascomycota</taxon>
        <taxon>Pezizomycotina</taxon>
        <taxon>Eurotiomycetes</taxon>
        <taxon>Eurotiomycetidae</taxon>
        <taxon>Eurotiales</taxon>
        <taxon>Aspergillaceae</taxon>
        <taxon>Aspergillus</taxon>
        <taxon>Aspergillus subgen. Circumdati</taxon>
    </lineage>
</organism>
<reference evidence="2" key="1">
    <citation type="submission" date="2019-04" db="EMBL/GenBank/DDBJ databases">
        <title>Friends and foes A comparative genomics studyof 23 Aspergillus species from section Flavi.</title>
        <authorList>
            <consortium name="DOE Joint Genome Institute"/>
            <person name="Kjaerbolling I."/>
            <person name="Vesth T."/>
            <person name="Frisvad J.C."/>
            <person name="Nybo J.L."/>
            <person name="Theobald S."/>
            <person name="Kildgaard S."/>
            <person name="Isbrandt T."/>
            <person name="Kuo A."/>
            <person name="Sato A."/>
            <person name="Lyhne E.K."/>
            <person name="Kogle M.E."/>
            <person name="Wiebenga A."/>
            <person name="Kun R.S."/>
            <person name="Lubbers R.J."/>
            <person name="Makela M.R."/>
            <person name="Barry K."/>
            <person name="Chovatia M."/>
            <person name="Clum A."/>
            <person name="Daum C."/>
            <person name="Haridas S."/>
            <person name="He G."/>
            <person name="LaButti K."/>
            <person name="Lipzen A."/>
            <person name="Mondo S."/>
            <person name="Riley R."/>
            <person name="Salamov A."/>
            <person name="Simmons B.A."/>
            <person name="Magnuson J.K."/>
            <person name="Henrissat B."/>
            <person name="Mortensen U.H."/>
            <person name="Larsen T.O."/>
            <person name="Devries R.P."/>
            <person name="Grigoriev I.V."/>
            <person name="Machida M."/>
            <person name="Baker S.E."/>
            <person name="Andersen M.R."/>
        </authorList>
    </citation>
    <scope>NUCLEOTIDE SEQUENCE [LARGE SCALE GENOMIC DNA]</scope>
    <source>
        <strain evidence="2">CBS 553.77</strain>
    </source>
</reference>
<protein>
    <submittedName>
        <fullName evidence="1">Uncharacterized protein</fullName>
    </submittedName>
</protein>
<keyword evidence="2" id="KW-1185">Reference proteome</keyword>
<dbReference type="EMBL" id="ML739152">
    <property type="protein sequence ID" value="KAE8351853.1"/>
    <property type="molecule type" value="Genomic_DNA"/>
</dbReference>
<dbReference type="Proteomes" id="UP000327118">
    <property type="component" value="Unassembled WGS sequence"/>
</dbReference>
<name>A0A5N6Z420_9EURO</name>
<evidence type="ECO:0000313" key="1">
    <source>
        <dbReference type="EMBL" id="KAE8351853.1"/>
    </source>
</evidence>
<evidence type="ECO:0000313" key="2">
    <source>
        <dbReference type="Proteomes" id="UP000327118"/>
    </source>
</evidence>
<proteinExistence type="predicted"/>